<evidence type="ECO:0000256" key="1">
    <source>
        <dbReference type="SAM" id="MobiDB-lite"/>
    </source>
</evidence>
<feature type="compositionally biased region" description="Polar residues" evidence="1">
    <location>
        <begin position="1"/>
        <end position="10"/>
    </location>
</feature>
<feature type="compositionally biased region" description="Polar residues" evidence="1">
    <location>
        <begin position="114"/>
        <end position="124"/>
    </location>
</feature>
<dbReference type="Proteomes" id="UP000325558">
    <property type="component" value="Unassembled WGS sequence"/>
</dbReference>
<feature type="region of interest" description="Disordered" evidence="1">
    <location>
        <begin position="114"/>
        <end position="133"/>
    </location>
</feature>
<reference evidence="2" key="1">
    <citation type="submission" date="2019-04" db="EMBL/GenBank/DDBJ databases">
        <title>Friends and foes A comparative genomics study of 23 Aspergillus species from section Flavi.</title>
        <authorList>
            <consortium name="DOE Joint Genome Institute"/>
            <person name="Kjaerbolling I."/>
            <person name="Vesth T."/>
            <person name="Frisvad J.C."/>
            <person name="Nybo J.L."/>
            <person name="Theobald S."/>
            <person name="Kildgaard S."/>
            <person name="Isbrandt T."/>
            <person name="Kuo A."/>
            <person name="Sato A."/>
            <person name="Lyhne E.K."/>
            <person name="Kogle M.E."/>
            <person name="Wiebenga A."/>
            <person name="Kun R.S."/>
            <person name="Lubbers R.J."/>
            <person name="Makela M.R."/>
            <person name="Barry K."/>
            <person name="Chovatia M."/>
            <person name="Clum A."/>
            <person name="Daum C."/>
            <person name="Haridas S."/>
            <person name="He G."/>
            <person name="LaButti K."/>
            <person name="Lipzen A."/>
            <person name="Mondo S."/>
            <person name="Riley R."/>
            <person name="Salamov A."/>
            <person name="Simmons B.A."/>
            <person name="Magnuson J.K."/>
            <person name="Henrissat B."/>
            <person name="Mortensen U.H."/>
            <person name="Larsen T.O."/>
            <person name="Devries R.P."/>
            <person name="Grigoriev I.V."/>
            <person name="Machida M."/>
            <person name="Baker S.E."/>
            <person name="Andersen M.R."/>
        </authorList>
    </citation>
    <scope>NUCLEOTIDE SEQUENCE</scope>
    <source>
        <strain evidence="2">CBS 117612</strain>
    </source>
</reference>
<accession>A0A5N6XN87</accession>
<dbReference type="EMBL" id="ML737256">
    <property type="protein sequence ID" value="KAE8334641.1"/>
    <property type="molecule type" value="Genomic_DNA"/>
</dbReference>
<evidence type="ECO:0000313" key="2">
    <source>
        <dbReference type="EMBL" id="KAE8334641.1"/>
    </source>
</evidence>
<dbReference type="AlphaFoldDB" id="A0A5N6XN87"/>
<sequence>METSSFTKEQNAQERPVSLPPNTAGHDSTPSILIMSFQDEPSPSTNSCIPKPSSSSVNSDTKQSIVRHHDRENLPKDILDRLQAIKDNLVGLNVSLLNPHSGTAQSTDTLNKLLENPSTTTEQGSVIEDDNNT</sequence>
<organism evidence="2">
    <name type="scientific">Aspergillus arachidicola</name>
    <dbReference type="NCBI Taxonomy" id="656916"/>
    <lineage>
        <taxon>Eukaryota</taxon>
        <taxon>Fungi</taxon>
        <taxon>Dikarya</taxon>
        <taxon>Ascomycota</taxon>
        <taxon>Pezizomycotina</taxon>
        <taxon>Eurotiomycetes</taxon>
        <taxon>Eurotiomycetidae</taxon>
        <taxon>Eurotiales</taxon>
        <taxon>Aspergillaceae</taxon>
        <taxon>Aspergillus</taxon>
        <taxon>Aspergillus subgen. Circumdati</taxon>
    </lineage>
</organism>
<name>A0A5N6XN87_9EURO</name>
<protein>
    <submittedName>
        <fullName evidence="2">Uncharacterized protein</fullName>
    </submittedName>
</protein>
<proteinExistence type="predicted"/>
<gene>
    <name evidence="2" type="ORF">BDV24DRAFT_145541</name>
</gene>
<feature type="region of interest" description="Disordered" evidence="1">
    <location>
        <begin position="1"/>
        <end position="72"/>
    </location>
</feature>
<feature type="compositionally biased region" description="Polar residues" evidence="1">
    <location>
        <begin position="39"/>
        <end position="64"/>
    </location>
</feature>